<organism evidence="1 2">
    <name type="scientific">Hyalangium rubrum</name>
    <dbReference type="NCBI Taxonomy" id="3103134"/>
    <lineage>
        <taxon>Bacteria</taxon>
        <taxon>Pseudomonadati</taxon>
        <taxon>Myxococcota</taxon>
        <taxon>Myxococcia</taxon>
        <taxon>Myxococcales</taxon>
        <taxon>Cystobacterineae</taxon>
        <taxon>Archangiaceae</taxon>
        <taxon>Hyalangium</taxon>
    </lineage>
</organism>
<evidence type="ECO:0000313" key="1">
    <source>
        <dbReference type="EMBL" id="MDY7229287.1"/>
    </source>
</evidence>
<gene>
    <name evidence="1" type="ORF">SYV04_23040</name>
</gene>
<accession>A0ABU5H941</accession>
<dbReference type="RefSeq" id="WP_321548007.1">
    <property type="nucleotide sequence ID" value="NZ_JAXIVS010000007.1"/>
</dbReference>
<dbReference type="EMBL" id="JAXIVS010000007">
    <property type="protein sequence ID" value="MDY7229287.1"/>
    <property type="molecule type" value="Genomic_DNA"/>
</dbReference>
<reference evidence="1 2" key="1">
    <citation type="submission" date="2023-12" db="EMBL/GenBank/DDBJ databases">
        <title>the genome sequence of Hyalangium sp. s54d21.</title>
        <authorList>
            <person name="Zhang X."/>
        </authorList>
    </citation>
    <scope>NUCLEOTIDE SEQUENCE [LARGE SCALE GENOMIC DNA]</scope>
    <source>
        <strain evidence="2">s54d21</strain>
    </source>
</reference>
<evidence type="ECO:0000313" key="2">
    <source>
        <dbReference type="Proteomes" id="UP001291309"/>
    </source>
</evidence>
<dbReference type="Proteomes" id="UP001291309">
    <property type="component" value="Unassembled WGS sequence"/>
</dbReference>
<dbReference type="SUPFAM" id="SSF158682">
    <property type="entry name" value="TerB-like"/>
    <property type="match status" value="1"/>
</dbReference>
<dbReference type="InterPro" id="IPR029024">
    <property type="entry name" value="TerB-like"/>
</dbReference>
<protein>
    <submittedName>
        <fullName evidence="1">TerB family tellurite resistance protein</fullName>
    </submittedName>
</protein>
<proteinExistence type="predicted"/>
<name>A0ABU5H941_9BACT</name>
<dbReference type="Gene3D" id="1.10.3680.10">
    <property type="entry name" value="TerB-like"/>
    <property type="match status" value="1"/>
</dbReference>
<sequence>MTPSAEDRFNTEVIKLLLQVAWSDRSLTHAEHLVIFGLGRSWNVPELELQELLKTLKAGGALPEPDLAVLRTRPDDVLEAARALAVSDGRVADAEKELIARVQARLNDSQA</sequence>
<comment type="caution">
    <text evidence="1">The sequence shown here is derived from an EMBL/GenBank/DDBJ whole genome shotgun (WGS) entry which is preliminary data.</text>
</comment>
<keyword evidence="2" id="KW-1185">Reference proteome</keyword>